<dbReference type="InterPro" id="IPR036890">
    <property type="entry name" value="HATPase_C_sf"/>
</dbReference>
<evidence type="ECO:0000256" key="1">
    <source>
        <dbReference type="SAM" id="Phobius"/>
    </source>
</evidence>
<keyword evidence="1" id="KW-0472">Membrane</keyword>
<keyword evidence="1" id="KW-0812">Transmembrane</keyword>
<comment type="caution">
    <text evidence="3">The sequence shown here is derived from an EMBL/GenBank/DDBJ whole genome shotgun (WGS) entry which is preliminary data.</text>
</comment>
<feature type="transmembrane region" description="Helical" evidence="1">
    <location>
        <begin position="42"/>
        <end position="63"/>
    </location>
</feature>
<dbReference type="RefSeq" id="WP_080318075.1">
    <property type="nucleotide sequence ID" value="NZ_MTBC01000002.1"/>
</dbReference>
<dbReference type="GO" id="GO:0000155">
    <property type="term" value="F:phosphorelay sensor kinase activity"/>
    <property type="evidence" value="ECO:0007669"/>
    <property type="project" value="InterPro"/>
</dbReference>
<reference evidence="3 4" key="1">
    <citation type="submission" date="2016-12" db="EMBL/GenBank/DDBJ databases">
        <authorList>
            <person name="Song W.-J."/>
            <person name="Kurnit D.M."/>
        </authorList>
    </citation>
    <scope>NUCLEOTIDE SEQUENCE [LARGE SCALE GENOMIC DNA]</scope>
    <source>
        <strain evidence="3 4">HSG9</strain>
    </source>
</reference>
<gene>
    <name evidence="3" type="ORF">BUL40_03275</name>
</gene>
<proteinExistence type="predicted"/>
<keyword evidence="4" id="KW-1185">Reference proteome</keyword>
<dbReference type="GO" id="GO:0016020">
    <property type="term" value="C:membrane"/>
    <property type="evidence" value="ECO:0007669"/>
    <property type="project" value="InterPro"/>
</dbReference>
<name>A0A1V6LU29_9FLAO</name>
<dbReference type="PANTHER" id="PTHR34220:SF7">
    <property type="entry name" value="SENSOR HISTIDINE KINASE YPDA"/>
    <property type="match status" value="1"/>
</dbReference>
<dbReference type="OrthoDB" id="9809908at2"/>
<feature type="transmembrane region" description="Helical" evidence="1">
    <location>
        <begin position="68"/>
        <end position="87"/>
    </location>
</feature>
<accession>A0A1V6LU29</accession>
<evidence type="ECO:0000313" key="3">
    <source>
        <dbReference type="EMBL" id="OQD43648.1"/>
    </source>
</evidence>
<dbReference type="EMBL" id="MTBC01000002">
    <property type="protein sequence ID" value="OQD43648.1"/>
    <property type="molecule type" value="Genomic_DNA"/>
</dbReference>
<dbReference type="Pfam" id="PF06580">
    <property type="entry name" value="His_kinase"/>
    <property type="match status" value="1"/>
</dbReference>
<dbReference type="Proteomes" id="UP000191680">
    <property type="component" value="Unassembled WGS sequence"/>
</dbReference>
<protein>
    <recommendedName>
        <fullName evidence="2">Signal transduction histidine kinase internal region domain-containing protein</fullName>
    </recommendedName>
</protein>
<dbReference type="PANTHER" id="PTHR34220">
    <property type="entry name" value="SENSOR HISTIDINE KINASE YPDA"/>
    <property type="match status" value="1"/>
</dbReference>
<dbReference type="SUPFAM" id="SSF55874">
    <property type="entry name" value="ATPase domain of HSP90 chaperone/DNA topoisomerase II/histidine kinase"/>
    <property type="match status" value="1"/>
</dbReference>
<dbReference type="AlphaFoldDB" id="A0A1V6LU29"/>
<organism evidence="3 4">
    <name type="scientific">Croceivirga radicis</name>
    <dbReference type="NCBI Taxonomy" id="1929488"/>
    <lineage>
        <taxon>Bacteria</taxon>
        <taxon>Pseudomonadati</taxon>
        <taxon>Bacteroidota</taxon>
        <taxon>Flavobacteriia</taxon>
        <taxon>Flavobacteriales</taxon>
        <taxon>Flavobacteriaceae</taxon>
        <taxon>Croceivirga</taxon>
    </lineage>
</organism>
<feature type="domain" description="Signal transduction histidine kinase internal region" evidence="2">
    <location>
        <begin position="160"/>
        <end position="236"/>
    </location>
</feature>
<keyword evidence="1" id="KW-1133">Transmembrane helix</keyword>
<dbReference type="InterPro" id="IPR050640">
    <property type="entry name" value="Bact_2-comp_sensor_kinase"/>
</dbReference>
<dbReference type="InterPro" id="IPR010559">
    <property type="entry name" value="Sig_transdc_His_kin_internal"/>
</dbReference>
<evidence type="ECO:0000259" key="2">
    <source>
        <dbReference type="Pfam" id="PF06580"/>
    </source>
</evidence>
<dbReference type="Gene3D" id="3.30.565.10">
    <property type="entry name" value="Histidine kinase-like ATPase, C-terminal domain"/>
    <property type="match status" value="1"/>
</dbReference>
<sequence length="346" mass="40196">MEGNKFNSKEVWMHFFIWVSIYAFILYQFANEFDQIPFKLLVKLGIGLVLFYCNYFLLVPFLLLKRKLLVYFIVSMVALVVLGFISHEFLMHDRVPPINGPLRPRPLEPAVGLRRFPLLMPDTAIFALHFVAGALTRIYKEWNRSEVLKKEIENQRVNSQLQFLKTQLNPHFLFNSLNAIYSLSEKKSNDTGEAILNLSELMRYMLYEANGDKVSLASEINYIENYVQLQKLRLPHTATVQFKVTGDERNKEITPLIFISFIENAFKYGTDYKGNTHVVINLLIKERSIEFKIENTIGRKKRVLQSSGIGLTNIKDRLLLLYPDNHELLVNKGETLFTVLLKLNLV</sequence>
<feature type="transmembrane region" description="Helical" evidence="1">
    <location>
        <begin position="12"/>
        <end position="30"/>
    </location>
</feature>
<evidence type="ECO:0000313" key="4">
    <source>
        <dbReference type="Proteomes" id="UP000191680"/>
    </source>
</evidence>